<feature type="region of interest" description="Disordered" evidence="1">
    <location>
        <begin position="1"/>
        <end position="21"/>
    </location>
</feature>
<dbReference type="EMBL" id="JASXSV010000011">
    <property type="protein sequence ID" value="MDP0589210.1"/>
    <property type="molecule type" value="Genomic_DNA"/>
</dbReference>
<evidence type="ECO:0000313" key="2">
    <source>
        <dbReference type="EMBL" id="MDP0589210.1"/>
    </source>
</evidence>
<dbReference type="AlphaFoldDB" id="A0AA90NM14"/>
<keyword evidence="3" id="KW-1185">Reference proteome</keyword>
<evidence type="ECO:0000313" key="3">
    <source>
        <dbReference type="Proteomes" id="UP001178148"/>
    </source>
</evidence>
<gene>
    <name evidence="2" type="ORF">QS748_08475</name>
</gene>
<protein>
    <submittedName>
        <fullName evidence="2">Uncharacterized protein</fullName>
    </submittedName>
</protein>
<comment type="caution">
    <text evidence="2">The sequence shown here is derived from an EMBL/GenBank/DDBJ whole genome shotgun (WGS) entry which is preliminary data.</text>
</comment>
<dbReference type="Proteomes" id="UP001178148">
    <property type="component" value="Unassembled WGS sequence"/>
</dbReference>
<sequence>MTMPTLLERITGNKGEKDPEYFVQSPDDPKCFYSAKRSMFDDKVYIIES</sequence>
<proteinExistence type="predicted"/>
<name>A0AA90NM14_9GAMM</name>
<organism evidence="2 3">
    <name type="scientific">Candidatus Endonucleibacter bathymodioli</name>
    <dbReference type="NCBI Taxonomy" id="539814"/>
    <lineage>
        <taxon>Bacteria</taxon>
        <taxon>Pseudomonadati</taxon>
        <taxon>Pseudomonadota</taxon>
        <taxon>Gammaproteobacteria</taxon>
        <taxon>Oceanospirillales</taxon>
        <taxon>Endozoicomonadaceae</taxon>
        <taxon>Candidatus Endonucleibacter</taxon>
    </lineage>
</organism>
<accession>A0AA90NM14</accession>
<evidence type="ECO:0000256" key="1">
    <source>
        <dbReference type="SAM" id="MobiDB-lite"/>
    </source>
</evidence>
<reference evidence="2 3" key="1">
    <citation type="journal article" date="2023" name="bioRxiv">
        <title>An intranuclear bacterial parasite of deep-sea mussels expresses apoptosis inhibitors acquired from its host.</title>
        <authorList>
            <person name="Gonzalez Porras M.A."/>
            <person name="Assie A."/>
            <person name="Tietjen M."/>
            <person name="Violette M."/>
            <person name="Kleiner M."/>
            <person name="Gruber-Vodicka H."/>
            <person name="Dubilier N."/>
            <person name="Leisch N."/>
        </authorList>
    </citation>
    <scope>NUCLEOTIDE SEQUENCE [LARGE SCALE GENOMIC DNA]</scope>
    <source>
        <strain evidence="2">IAP13</strain>
    </source>
</reference>